<comment type="caution">
    <text evidence="2">The sequence shown here is derived from an EMBL/GenBank/DDBJ whole genome shotgun (WGS) entry which is preliminary data.</text>
</comment>
<protein>
    <recommendedName>
        <fullName evidence="1">Tail specific protease domain-containing protein</fullName>
    </recommendedName>
</protein>
<reference evidence="2 3" key="1">
    <citation type="submission" date="2019-10" db="EMBL/GenBank/DDBJ databases">
        <title>Three novel species isolated from a subtropical stream in China.</title>
        <authorList>
            <person name="Lu H."/>
        </authorList>
    </citation>
    <scope>NUCLEOTIDE SEQUENCE [LARGE SCALE GENOMIC DNA]</scope>
    <source>
        <strain evidence="2 3">FT13W</strain>
    </source>
</reference>
<dbReference type="InterPro" id="IPR029045">
    <property type="entry name" value="ClpP/crotonase-like_dom_sf"/>
</dbReference>
<evidence type="ECO:0000313" key="3">
    <source>
        <dbReference type="Proteomes" id="UP000468717"/>
    </source>
</evidence>
<dbReference type="AlphaFoldDB" id="A0A6I1I631"/>
<accession>A0A6I1I631</accession>
<dbReference type="InterPro" id="IPR005151">
    <property type="entry name" value="Tail-specific_protease"/>
</dbReference>
<evidence type="ECO:0000313" key="2">
    <source>
        <dbReference type="EMBL" id="KAB8066453.1"/>
    </source>
</evidence>
<dbReference type="Proteomes" id="UP000468717">
    <property type="component" value="Unassembled WGS sequence"/>
</dbReference>
<dbReference type="GO" id="GO:0008236">
    <property type="term" value="F:serine-type peptidase activity"/>
    <property type="evidence" value="ECO:0007669"/>
    <property type="project" value="InterPro"/>
</dbReference>
<dbReference type="SUPFAM" id="SSF52096">
    <property type="entry name" value="ClpP/crotonase"/>
    <property type="match status" value="1"/>
</dbReference>
<feature type="domain" description="Tail specific protease" evidence="1">
    <location>
        <begin position="2"/>
        <end position="148"/>
    </location>
</feature>
<dbReference type="GO" id="GO:0006508">
    <property type="term" value="P:proteolysis"/>
    <property type="evidence" value="ECO:0007669"/>
    <property type="project" value="InterPro"/>
</dbReference>
<organism evidence="2 3">
    <name type="scientific">Janthinobacterium violaceinigrum</name>
    <dbReference type="NCBI Taxonomy" id="2654252"/>
    <lineage>
        <taxon>Bacteria</taxon>
        <taxon>Pseudomonadati</taxon>
        <taxon>Pseudomonadota</taxon>
        <taxon>Betaproteobacteria</taxon>
        <taxon>Burkholderiales</taxon>
        <taxon>Oxalobacteraceae</taxon>
        <taxon>Janthinobacterium</taxon>
    </lineage>
</organism>
<evidence type="ECO:0000259" key="1">
    <source>
        <dbReference type="SMART" id="SM00245"/>
    </source>
</evidence>
<dbReference type="PANTHER" id="PTHR11261:SF3">
    <property type="entry name" value="RETINOL-BINDING PROTEIN 3"/>
    <property type="match status" value="1"/>
</dbReference>
<keyword evidence="3" id="KW-1185">Reference proteome</keyword>
<name>A0A6I1I631_9BURK</name>
<dbReference type="Pfam" id="PF03572">
    <property type="entry name" value="Peptidase_S41"/>
    <property type="match status" value="1"/>
</dbReference>
<gene>
    <name evidence="2" type="ORF">GCN75_01755</name>
</gene>
<proteinExistence type="predicted"/>
<dbReference type="SMART" id="SM00245">
    <property type="entry name" value="TSPc"/>
    <property type="match status" value="1"/>
</dbReference>
<sequence>MTMMANLDGLIIDLRDNGGGSPETVALLASYVLDERTRLNDNYYRIDDLTEQNWSTTFVAGKPFGQQKPLYILTSKRTFSAAEDFSYAMKNLKRATIVGETTGGGAHPGRVVRLDAHFGAFVPTGRSISPITHTNWEGVGVAPDVAAAAKDALRVAQTALLNDLLKTASSEQQTQRLKQRLDAIGKES</sequence>
<dbReference type="Gene3D" id="3.90.226.10">
    <property type="entry name" value="2-enoyl-CoA Hydratase, Chain A, domain 1"/>
    <property type="match status" value="1"/>
</dbReference>
<dbReference type="PANTHER" id="PTHR11261">
    <property type="entry name" value="INTERPHOTORECEPTOR RETINOID-BINDING PROTEIN"/>
    <property type="match status" value="1"/>
</dbReference>
<dbReference type="CDD" id="cd07563">
    <property type="entry name" value="Peptidase_S41_IRBP"/>
    <property type="match status" value="1"/>
</dbReference>
<dbReference type="EMBL" id="WFLI01000002">
    <property type="protein sequence ID" value="KAB8066453.1"/>
    <property type="molecule type" value="Genomic_DNA"/>
</dbReference>